<dbReference type="Pfam" id="PF21088">
    <property type="entry name" value="MS_channel_1st"/>
    <property type="match status" value="1"/>
</dbReference>
<dbReference type="InterPro" id="IPR049278">
    <property type="entry name" value="MS_channel_C"/>
</dbReference>
<dbReference type="PROSITE" id="PS01246">
    <property type="entry name" value="UPF0003"/>
    <property type="match status" value="1"/>
</dbReference>
<evidence type="ECO:0000256" key="6">
    <source>
        <dbReference type="ARBA" id="ARBA00023136"/>
    </source>
</evidence>
<gene>
    <name evidence="11" type="ORF">MNBD_UNCLBAC01-1850</name>
</gene>
<dbReference type="Pfam" id="PF00924">
    <property type="entry name" value="MS_channel_2nd"/>
    <property type="match status" value="1"/>
</dbReference>
<evidence type="ECO:0000259" key="10">
    <source>
        <dbReference type="Pfam" id="PF21088"/>
    </source>
</evidence>
<evidence type="ECO:0000256" key="4">
    <source>
        <dbReference type="ARBA" id="ARBA00022692"/>
    </source>
</evidence>
<reference evidence="11" key="1">
    <citation type="submission" date="2018-06" db="EMBL/GenBank/DDBJ databases">
        <authorList>
            <person name="Zhirakovskaya E."/>
        </authorList>
    </citation>
    <scope>NUCLEOTIDE SEQUENCE</scope>
</reference>
<dbReference type="InterPro" id="IPR008910">
    <property type="entry name" value="MSC_TM_helix"/>
</dbReference>
<dbReference type="InterPro" id="IPR045275">
    <property type="entry name" value="MscS_archaea/bacteria_type"/>
</dbReference>
<dbReference type="SUPFAM" id="SSF50182">
    <property type="entry name" value="Sm-like ribonucleoproteins"/>
    <property type="match status" value="1"/>
</dbReference>
<evidence type="ECO:0000313" key="11">
    <source>
        <dbReference type="EMBL" id="VAX36959.1"/>
    </source>
</evidence>
<dbReference type="Gene3D" id="2.30.30.60">
    <property type="match status" value="1"/>
</dbReference>
<dbReference type="InterPro" id="IPR011014">
    <property type="entry name" value="MscS_channel_TM-2"/>
</dbReference>
<dbReference type="SUPFAM" id="SSF82689">
    <property type="entry name" value="Mechanosensitive channel protein MscS (YggB), C-terminal domain"/>
    <property type="match status" value="1"/>
</dbReference>
<keyword evidence="5 7" id="KW-1133">Transmembrane helix</keyword>
<dbReference type="Pfam" id="PF21082">
    <property type="entry name" value="MS_channel_3rd"/>
    <property type="match status" value="1"/>
</dbReference>
<dbReference type="InterPro" id="IPR023408">
    <property type="entry name" value="MscS_beta-dom_sf"/>
</dbReference>
<evidence type="ECO:0000256" key="5">
    <source>
        <dbReference type="ARBA" id="ARBA00022989"/>
    </source>
</evidence>
<dbReference type="SUPFAM" id="SSF82861">
    <property type="entry name" value="Mechanosensitive channel protein MscS (YggB), transmembrane region"/>
    <property type="match status" value="1"/>
</dbReference>
<evidence type="ECO:0000256" key="1">
    <source>
        <dbReference type="ARBA" id="ARBA00004651"/>
    </source>
</evidence>
<dbReference type="AlphaFoldDB" id="A0A3B1D469"/>
<dbReference type="InterPro" id="IPR011066">
    <property type="entry name" value="MscS_channel_C_sf"/>
</dbReference>
<accession>A0A3B1D469</accession>
<evidence type="ECO:0000256" key="3">
    <source>
        <dbReference type="ARBA" id="ARBA00022475"/>
    </source>
</evidence>
<feature type="transmembrane region" description="Helical" evidence="7">
    <location>
        <begin position="65"/>
        <end position="84"/>
    </location>
</feature>
<dbReference type="Gene3D" id="1.10.287.1260">
    <property type="match status" value="1"/>
</dbReference>
<dbReference type="PANTHER" id="PTHR30221">
    <property type="entry name" value="SMALL-CONDUCTANCE MECHANOSENSITIVE CHANNEL"/>
    <property type="match status" value="1"/>
</dbReference>
<dbReference type="GO" id="GO:0005886">
    <property type="term" value="C:plasma membrane"/>
    <property type="evidence" value="ECO:0007669"/>
    <property type="project" value="UniProtKB-SubCell"/>
</dbReference>
<comment type="similarity">
    <text evidence="2">Belongs to the MscS (TC 1.A.23) family.</text>
</comment>
<dbReference type="Gene3D" id="3.30.70.100">
    <property type="match status" value="1"/>
</dbReference>
<feature type="domain" description="Mechanosensitive ion channel MscS" evidence="8">
    <location>
        <begin position="107"/>
        <end position="172"/>
    </location>
</feature>
<proteinExistence type="inferred from homology"/>
<dbReference type="InterPro" id="IPR049142">
    <property type="entry name" value="MS_channel_1st"/>
</dbReference>
<dbReference type="Pfam" id="PF05552">
    <property type="entry name" value="MS_channel_1st_1"/>
    <property type="match status" value="1"/>
</dbReference>
<evidence type="ECO:0000259" key="9">
    <source>
        <dbReference type="Pfam" id="PF21082"/>
    </source>
</evidence>
<feature type="domain" description="Mechanosensitive ion channel MscS C-terminal" evidence="9">
    <location>
        <begin position="179"/>
        <end position="258"/>
    </location>
</feature>
<feature type="transmembrane region" description="Helical" evidence="7">
    <location>
        <begin position="90"/>
        <end position="120"/>
    </location>
</feature>
<evidence type="ECO:0000256" key="2">
    <source>
        <dbReference type="ARBA" id="ARBA00008017"/>
    </source>
</evidence>
<keyword evidence="4 7" id="KW-0812">Transmembrane</keyword>
<dbReference type="GO" id="GO:0008381">
    <property type="term" value="F:mechanosensitive monoatomic ion channel activity"/>
    <property type="evidence" value="ECO:0007669"/>
    <property type="project" value="InterPro"/>
</dbReference>
<feature type="domain" description="Mechanosensitive ion channel transmembrane helices 2/3" evidence="10">
    <location>
        <begin position="65"/>
        <end position="105"/>
    </location>
</feature>
<dbReference type="InterPro" id="IPR010920">
    <property type="entry name" value="LSM_dom_sf"/>
</dbReference>
<keyword evidence="6 7" id="KW-0472">Membrane</keyword>
<name>A0A3B1D469_9ZZZZ</name>
<organism evidence="11">
    <name type="scientific">hydrothermal vent metagenome</name>
    <dbReference type="NCBI Taxonomy" id="652676"/>
    <lineage>
        <taxon>unclassified sequences</taxon>
        <taxon>metagenomes</taxon>
        <taxon>ecological metagenomes</taxon>
    </lineage>
</organism>
<feature type="transmembrane region" description="Helical" evidence="7">
    <location>
        <begin position="20"/>
        <end position="45"/>
    </location>
</feature>
<dbReference type="EMBL" id="UOGJ01000113">
    <property type="protein sequence ID" value="VAX36959.1"/>
    <property type="molecule type" value="Genomic_DNA"/>
</dbReference>
<dbReference type="InterPro" id="IPR006686">
    <property type="entry name" value="MscS_channel_CS"/>
</dbReference>
<keyword evidence="3" id="KW-1003">Cell membrane</keyword>
<dbReference type="PANTHER" id="PTHR30221:SF1">
    <property type="entry name" value="SMALL-CONDUCTANCE MECHANOSENSITIVE CHANNEL"/>
    <property type="match status" value="1"/>
</dbReference>
<comment type="subcellular location">
    <subcellularLocation>
        <location evidence="1">Cell membrane</location>
        <topology evidence="1">Multi-pass membrane protein</topology>
    </subcellularLocation>
</comment>
<dbReference type="InterPro" id="IPR006685">
    <property type="entry name" value="MscS_channel_2nd"/>
</dbReference>
<sequence length="275" mass="29559">METTEIQGMFDKVMDAGIPFLLNLVAAIVIYMIGKWLAGVIANLIGKLMKKGNVDEALTKFATSIIRVIILLFAIIAAVGKLGVQTTSFIAIIGAAGLAIGMALQGTLANFAAGVMIILFKPFKIGDFIEGGGIMGTVKEIRIFNTILATPDNRKIILPNAKVSGDTITNFSDIGERRIDLVFGVSYNDDLKKAKDILQKVVAADSRILKNPAVTIAVSELGDSCVSIVCRPWVKPADYWGVNFDLLEKGKVALEAGGCSIPYPQRDVHLFNEKS</sequence>
<evidence type="ECO:0000256" key="7">
    <source>
        <dbReference type="SAM" id="Phobius"/>
    </source>
</evidence>
<protein>
    <submittedName>
        <fullName evidence="11">Potassium efflux system KefA protein / Small-conductance mechanosensitive channel</fullName>
    </submittedName>
</protein>
<evidence type="ECO:0000259" key="8">
    <source>
        <dbReference type="Pfam" id="PF00924"/>
    </source>
</evidence>